<organism evidence="1 2">
    <name type="scientific">Phaeospirillum tilakii</name>
    <dbReference type="NCBI Taxonomy" id="741673"/>
    <lineage>
        <taxon>Bacteria</taxon>
        <taxon>Pseudomonadati</taxon>
        <taxon>Pseudomonadota</taxon>
        <taxon>Alphaproteobacteria</taxon>
        <taxon>Rhodospirillales</taxon>
        <taxon>Rhodospirillaceae</taxon>
        <taxon>Phaeospirillum</taxon>
    </lineage>
</organism>
<keyword evidence="2" id="KW-1185">Reference proteome</keyword>
<dbReference type="EMBL" id="JBHUIY010000017">
    <property type="protein sequence ID" value="MFD2234118.1"/>
    <property type="molecule type" value="Genomic_DNA"/>
</dbReference>
<accession>A0ABW5CDM3</accession>
<proteinExistence type="predicted"/>
<reference evidence="2" key="1">
    <citation type="journal article" date="2019" name="Int. J. Syst. Evol. Microbiol.">
        <title>The Global Catalogue of Microorganisms (GCM) 10K type strain sequencing project: providing services to taxonomists for standard genome sequencing and annotation.</title>
        <authorList>
            <consortium name="The Broad Institute Genomics Platform"/>
            <consortium name="The Broad Institute Genome Sequencing Center for Infectious Disease"/>
            <person name="Wu L."/>
            <person name="Ma J."/>
        </authorList>
    </citation>
    <scope>NUCLEOTIDE SEQUENCE [LARGE SCALE GENOMIC DNA]</scope>
    <source>
        <strain evidence="2">KCTC 15012</strain>
    </source>
</reference>
<comment type="caution">
    <text evidence="1">The sequence shown here is derived from an EMBL/GenBank/DDBJ whole genome shotgun (WGS) entry which is preliminary data.</text>
</comment>
<evidence type="ECO:0000313" key="2">
    <source>
        <dbReference type="Proteomes" id="UP001597296"/>
    </source>
</evidence>
<sequence>MRTSFALGLAVAATLLAGCSSDPKVEWANDRGGVISYDGSSEVRALKKADEICGWAGRKARVSSLNPDLAKVTYDCVE</sequence>
<gene>
    <name evidence="1" type="ORF">ACFSNB_09895</name>
</gene>
<dbReference type="PROSITE" id="PS51257">
    <property type="entry name" value="PROKAR_LIPOPROTEIN"/>
    <property type="match status" value="1"/>
</dbReference>
<evidence type="ECO:0008006" key="3">
    <source>
        <dbReference type="Google" id="ProtNLM"/>
    </source>
</evidence>
<evidence type="ECO:0000313" key="1">
    <source>
        <dbReference type="EMBL" id="MFD2234118.1"/>
    </source>
</evidence>
<protein>
    <recommendedName>
        <fullName evidence="3">Lipoprotein</fullName>
    </recommendedName>
</protein>
<dbReference type="Proteomes" id="UP001597296">
    <property type="component" value="Unassembled WGS sequence"/>
</dbReference>
<dbReference type="RefSeq" id="WP_377316020.1">
    <property type="nucleotide sequence ID" value="NZ_JBHUIY010000017.1"/>
</dbReference>
<name>A0ABW5CDM3_9PROT</name>